<dbReference type="EMBL" id="LBJQ01000073">
    <property type="protein sequence ID" value="RXH28926.1"/>
    <property type="molecule type" value="Genomic_DNA"/>
</dbReference>
<evidence type="ECO:0000313" key="1">
    <source>
        <dbReference type="EMBL" id="RXH28926.1"/>
    </source>
</evidence>
<reference evidence="1 2" key="1">
    <citation type="submission" date="2015-04" db="EMBL/GenBank/DDBJ databases">
        <title>Comparative genomics of rhizobia nodulating Arachis hypogaea in China.</title>
        <authorList>
            <person name="Li Y."/>
        </authorList>
    </citation>
    <scope>NUCLEOTIDE SEQUENCE [LARGE SCALE GENOMIC DNA]</scope>
    <source>
        <strain evidence="1 2">CCBAU 51757</strain>
    </source>
</reference>
<organism evidence="1 2">
    <name type="scientific">Bradyrhizobium nanningense</name>
    <dbReference type="NCBI Taxonomy" id="1325118"/>
    <lineage>
        <taxon>Bacteria</taxon>
        <taxon>Pseudomonadati</taxon>
        <taxon>Pseudomonadota</taxon>
        <taxon>Alphaproteobacteria</taxon>
        <taxon>Hyphomicrobiales</taxon>
        <taxon>Nitrobacteraceae</taxon>
        <taxon>Bradyrhizobium</taxon>
    </lineage>
</organism>
<gene>
    <name evidence="1" type="ORF">XH99_14025</name>
</gene>
<proteinExistence type="predicted"/>
<dbReference type="Proteomes" id="UP000289546">
    <property type="component" value="Unassembled WGS sequence"/>
</dbReference>
<protein>
    <submittedName>
        <fullName evidence="1">Uncharacterized protein</fullName>
    </submittedName>
</protein>
<sequence length="543" mass="60582">MSFLRSRFPTRQYPYRVPTSGVALGTIRDPLADAKVGDVVRFFLGRDDEPIVLTQEAVSRDLNDPFGHLVLGAGHRPTNLQDVLKILDQATGPDALPEQRLYRVADGGQIAWSSETAKLDRHLRLVVTRHRGQDAELFISTAPPFDSPDIFLQIFAWDPKSAAYNFYERRRGVWSWAGSSWEALEEPTRGHGPFDSHINGGPVMKELKAPWMHWHSQAAPIGDEMLAPDDPLLADAFYHGTDLKGGEDLELLVRSGIARWTKSRFDRFVVGGRLTYAKGFFRQISTTTTVNIACSPQQSASLSDEDVLRLPTTFFLNSDCLVDELKLEVSLARLKAPAAFYRASCKKHGVRLKDGEVTLEKDTYFAFPIPEPSFEDEMVLRELLARGVLSRRLAIALLSLDFPNPVFSERRAALLEFMPSDSALDGGAGLDKLFSDAVRASPRAADPASPESEFLRFWDKPAGSGEVELVERIQAYWKAIGEKISTSDGFDDVFRLAESRRRQFRKRPLSEFDLTLPCAANLEIPTPLRMTESGHIEATSGLS</sequence>
<evidence type="ECO:0000313" key="2">
    <source>
        <dbReference type="Proteomes" id="UP000289546"/>
    </source>
</evidence>
<name>A0A4Q0S5S5_9BRAD</name>
<dbReference type="RefSeq" id="WP_128918545.1">
    <property type="nucleotide sequence ID" value="NZ_LBJQ01000073.1"/>
</dbReference>
<keyword evidence="2" id="KW-1185">Reference proteome</keyword>
<comment type="caution">
    <text evidence="1">The sequence shown here is derived from an EMBL/GenBank/DDBJ whole genome shotgun (WGS) entry which is preliminary data.</text>
</comment>
<accession>A0A4Q0S5S5</accession>
<dbReference type="AlphaFoldDB" id="A0A4Q0S5S5"/>